<evidence type="ECO:0000313" key="2">
    <source>
        <dbReference type="Proteomes" id="UP000467385"/>
    </source>
</evidence>
<keyword evidence="2" id="KW-1185">Reference proteome</keyword>
<dbReference type="AlphaFoldDB" id="A0A1X1SWT7"/>
<sequence>MTNTDSTGSVVSAIGGGVVGYVLWLIAISIGNDFTTVSQWSLLVLLGSVVLAACAGAWGWSLRRRGRAVAAAFAFSLPVLPVLLTLAVLTNLYI</sequence>
<gene>
    <name evidence="1" type="ORF">MCNS_03510</name>
</gene>
<proteinExistence type="predicted"/>
<evidence type="ECO:0000313" key="1">
    <source>
        <dbReference type="EMBL" id="BBZ37288.1"/>
    </source>
</evidence>
<protein>
    <submittedName>
        <fullName evidence="1">Uncharacterized protein</fullName>
    </submittedName>
</protein>
<reference evidence="1 2" key="1">
    <citation type="journal article" date="2019" name="Emerg. Microbes Infect.">
        <title>Comprehensive subspecies identification of 175 nontuberculous mycobacteria species based on 7547 genomic profiles.</title>
        <authorList>
            <person name="Matsumoto Y."/>
            <person name="Kinjo T."/>
            <person name="Motooka D."/>
            <person name="Nabeya D."/>
            <person name="Jung N."/>
            <person name="Uechi K."/>
            <person name="Horii T."/>
            <person name="Iida T."/>
            <person name="Fujita J."/>
            <person name="Nakamura S."/>
        </authorList>
    </citation>
    <scope>NUCLEOTIDE SEQUENCE [LARGE SCALE GENOMIC DNA]</scope>
    <source>
        <strain evidence="1 2">JCM 14738</strain>
    </source>
</reference>
<organism evidence="1 2">
    <name type="scientific">Mycobacterium conspicuum</name>
    <dbReference type="NCBI Taxonomy" id="44010"/>
    <lineage>
        <taxon>Bacteria</taxon>
        <taxon>Bacillati</taxon>
        <taxon>Actinomycetota</taxon>
        <taxon>Actinomycetes</taxon>
        <taxon>Mycobacteriales</taxon>
        <taxon>Mycobacteriaceae</taxon>
        <taxon>Mycobacterium</taxon>
    </lineage>
</organism>
<dbReference type="Proteomes" id="UP000467385">
    <property type="component" value="Chromosome"/>
</dbReference>
<accession>A0A1X1SWT7</accession>
<dbReference type="RefSeq" id="WP_085235627.1">
    <property type="nucleotide sequence ID" value="NZ_AP022613.1"/>
</dbReference>
<dbReference type="EMBL" id="AP022613">
    <property type="protein sequence ID" value="BBZ37288.1"/>
    <property type="molecule type" value="Genomic_DNA"/>
</dbReference>
<name>A0A1X1SWT7_9MYCO</name>
<dbReference type="STRING" id="44010.AWC00_25565"/>